<dbReference type="Proteomes" id="UP000516320">
    <property type="component" value="Chromosome"/>
</dbReference>
<evidence type="ECO:0000259" key="1">
    <source>
        <dbReference type="Pfam" id="PF18050"/>
    </source>
</evidence>
<dbReference type="RefSeq" id="WP_187974919.1">
    <property type="nucleotide sequence ID" value="NZ_CP046884.1"/>
</dbReference>
<evidence type="ECO:0000313" key="2">
    <source>
        <dbReference type="EMBL" id="QNQ89464.1"/>
    </source>
</evidence>
<dbReference type="Pfam" id="PF18050">
    <property type="entry name" value="Cyclophil_like2"/>
    <property type="match status" value="1"/>
</dbReference>
<dbReference type="EMBL" id="CP046884">
    <property type="protein sequence ID" value="QNQ89464.1"/>
    <property type="molecule type" value="Genomic_DNA"/>
</dbReference>
<gene>
    <name evidence="2" type="ORF">GP475_01595</name>
</gene>
<accession>A0A7H0SLN9</accession>
<dbReference type="InterPro" id="IPR041183">
    <property type="entry name" value="Cyclophilin-like"/>
</dbReference>
<sequence>MISSKSSETEVPNKQSINMKLEIDNIEIPVIWENNVATQELRQRTTNEPIRVHTERYAQFEQVGKLPFSLFREDIKQTAQPGDIMLYQGDYIVIFYGKHSWSYTKLGSIQRLSPSEVNELLNKTNTQIEIIAKE</sequence>
<keyword evidence="3" id="KW-1185">Reference proteome</keyword>
<feature type="domain" description="Cyclophilin-like" evidence="1">
    <location>
        <begin position="21"/>
        <end position="128"/>
    </location>
</feature>
<organism evidence="2 3">
    <name type="scientific">Corynebacterium poyangense</name>
    <dbReference type="NCBI Taxonomy" id="2684405"/>
    <lineage>
        <taxon>Bacteria</taxon>
        <taxon>Bacillati</taxon>
        <taxon>Actinomycetota</taxon>
        <taxon>Actinomycetes</taxon>
        <taxon>Mycobacteriales</taxon>
        <taxon>Corynebacteriaceae</taxon>
        <taxon>Corynebacterium</taxon>
    </lineage>
</organism>
<proteinExistence type="predicted"/>
<reference evidence="2 3" key="1">
    <citation type="submission" date="2019-12" db="EMBL/GenBank/DDBJ databases">
        <title>Corynebacterium sp. nov., isolated from feces of the Anser Albifrons in China.</title>
        <authorList>
            <person name="Liu Q."/>
        </authorList>
    </citation>
    <scope>NUCLEOTIDE SEQUENCE [LARGE SCALE GENOMIC DNA]</scope>
    <source>
        <strain evidence="2 3">4H37-19</strain>
    </source>
</reference>
<protein>
    <recommendedName>
        <fullName evidence="1">Cyclophilin-like domain-containing protein</fullName>
    </recommendedName>
</protein>
<evidence type="ECO:0000313" key="3">
    <source>
        <dbReference type="Proteomes" id="UP000516320"/>
    </source>
</evidence>
<name>A0A7H0SLN9_9CORY</name>
<dbReference type="KEGG" id="cpoy:GP475_01595"/>
<dbReference type="AlphaFoldDB" id="A0A7H0SLN9"/>